<dbReference type="GO" id="GO:0005886">
    <property type="term" value="C:plasma membrane"/>
    <property type="evidence" value="ECO:0007669"/>
    <property type="project" value="TreeGrafter"/>
</dbReference>
<feature type="transmembrane region" description="Helical" evidence="4">
    <location>
        <begin position="68"/>
        <end position="84"/>
    </location>
</feature>
<feature type="transmembrane region" description="Helical" evidence="4">
    <location>
        <begin position="143"/>
        <end position="161"/>
    </location>
</feature>
<dbReference type="OrthoDB" id="2087435at2"/>
<feature type="transmembrane region" description="Helical" evidence="4">
    <location>
        <begin position="119"/>
        <end position="137"/>
    </location>
</feature>
<comment type="caution">
    <text evidence="6">The sequence shown here is derived from an EMBL/GenBank/DDBJ whole genome shotgun (WGS) entry which is preliminary data.</text>
</comment>
<evidence type="ECO:0000313" key="6">
    <source>
        <dbReference type="EMBL" id="MPV38001.1"/>
    </source>
</evidence>
<dbReference type="PRINTS" id="PR00864">
    <property type="entry name" value="PREPILNPTASE"/>
</dbReference>
<keyword evidence="4" id="KW-0812">Transmembrane</keyword>
<dbReference type="InterPro" id="IPR000045">
    <property type="entry name" value="Prepilin_IV_endopep_pep"/>
</dbReference>
<feature type="transmembrane region" description="Helical" evidence="4">
    <location>
        <begin position="168"/>
        <end position="186"/>
    </location>
</feature>
<dbReference type="PANTHER" id="PTHR30487:SF0">
    <property type="entry name" value="PREPILIN LEADER PEPTIDASE_N-METHYLTRANSFERASE-RELATED"/>
    <property type="match status" value="1"/>
</dbReference>
<proteinExistence type="inferred from homology"/>
<feature type="transmembrane region" description="Helical" evidence="4">
    <location>
        <begin position="90"/>
        <end position="107"/>
    </location>
</feature>
<dbReference type="Pfam" id="PF01478">
    <property type="entry name" value="Peptidase_A24"/>
    <property type="match status" value="1"/>
</dbReference>
<dbReference type="InterPro" id="IPR050882">
    <property type="entry name" value="Prepilin_peptidase/N-MTase"/>
</dbReference>
<evidence type="ECO:0000313" key="7">
    <source>
        <dbReference type="Proteomes" id="UP000437709"/>
    </source>
</evidence>
<accession>A0A6N7EKQ0</accession>
<name>A0A6N7EKQ0_9MICO</name>
<reference evidence="6 7" key="1">
    <citation type="submission" date="2019-10" db="EMBL/GenBank/DDBJ databases">
        <title>Georgenia wutianyii sp. nov. and Georgenia yuyongxinii sp. nov. isolated from plateau pika (Ochotona curzoniae) in the Qinghai-Tibet plateau of China.</title>
        <authorList>
            <person name="Tian Z."/>
        </authorList>
    </citation>
    <scope>NUCLEOTIDE SEQUENCE [LARGE SCALE GENOMIC DNA]</scope>
    <source>
        <strain evidence="6 7">JCM 19765</strain>
    </source>
</reference>
<feature type="transmembrane region" description="Helical" evidence="4">
    <location>
        <begin position="192"/>
        <end position="212"/>
    </location>
</feature>
<comment type="similarity">
    <text evidence="1 2">Belongs to the peptidase A24 family.</text>
</comment>
<sequence>MPAEPAKKVDTSAEVPAKKVDTSAERVDTAAEAAAEKVGTAAEAPAKKVGISAAAPGRARVRANLRPLDGAIALLLMILAAVGLTGQPWSVVLTGAALTAAATLLAVIDVRTHRLPDRLVLVGLAIVAVGLTLAAVLTGGWPALGRAGLAGAVSGLVYLALALLRTGGLGLGDVKVGAVVGVWLGWFGWTAVVAGVLATFILGGVFAAVLLLTRRAHRRSAVALGPWLFLGAAAATALHIGGHLLH</sequence>
<keyword evidence="4" id="KW-1133">Transmembrane helix</keyword>
<organism evidence="6 7">
    <name type="scientific">Georgenia subflava</name>
    <dbReference type="NCBI Taxonomy" id="1622177"/>
    <lineage>
        <taxon>Bacteria</taxon>
        <taxon>Bacillati</taxon>
        <taxon>Actinomycetota</taxon>
        <taxon>Actinomycetes</taxon>
        <taxon>Micrococcales</taxon>
        <taxon>Bogoriellaceae</taxon>
        <taxon>Georgenia</taxon>
    </lineage>
</organism>
<evidence type="ECO:0000259" key="5">
    <source>
        <dbReference type="Pfam" id="PF01478"/>
    </source>
</evidence>
<dbReference type="GO" id="GO:0006465">
    <property type="term" value="P:signal peptide processing"/>
    <property type="evidence" value="ECO:0007669"/>
    <property type="project" value="TreeGrafter"/>
</dbReference>
<evidence type="ECO:0000256" key="3">
    <source>
        <dbReference type="SAM" id="MobiDB-lite"/>
    </source>
</evidence>
<evidence type="ECO:0000256" key="2">
    <source>
        <dbReference type="RuleBase" id="RU003793"/>
    </source>
</evidence>
<keyword evidence="7" id="KW-1185">Reference proteome</keyword>
<feature type="domain" description="Prepilin type IV endopeptidase peptidase" evidence="5">
    <location>
        <begin position="97"/>
        <end position="207"/>
    </location>
</feature>
<dbReference type="InterPro" id="IPR014032">
    <property type="entry name" value="Peptidase_A24A_bac"/>
</dbReference>
<dbReference type="Proteomes" id="UP000437709">
    <property type="component" value="Unassembled WGS sequence"/>
</dbReference>
<keyword evidence="4" id="KW-0472">Membrane</keyword>
<dbReference type="RefSeq" id="WP_152195386.1">
    <property type="nucleotide sequence ID" value="NZ_VUKD01000003.1"/>
</dbReference>
<dbReference type="EMBL" id="WHPC01000058">
    <property type="protein sequence ID" value="MPV38001.1"/>
    <property type="molecule type" value="Genomic_DNA"/>
</dbReference>
<dbReference type="PANTHER" id="PTHR30487">
    <property type="entry name" value="TYPE 4 PREPILIN-LIKE PROTEINS LEADER PEPTIDE-PROCESSING ENZYME"/>
    <property type="match status" value="1"/>
</dbReference>
<evidence type="ECO:0000256" key="1">
    <source>
        <dbReference type="ARBA" id="ARBA00005801"/>
    </source>
</evidence>
<feature type="transmembrane region" description="Helical" evidence="4">
    <location>
        <begin position="224"/>
        <end position="245"/>
    </location>
</feature>
<feature type="region of interest" description="Disordered" evidence="3">
    <location>
        <begin position="1"/>
        <end position="23"/>
    </location>
</feature>
<evidence type="ECO:0000256" key="4">
    <source>
        <dbReference type="SAM" id="Phobius"/>
    </source>
</evidence>
<dbReference type="AlphaFoldDB" id="A0A6N7EKQ0"/>
<dbReference type="Gene3D" id="1.20.120.1220">
    <property type="match status" value="1"/>
</dbReference>
<gene>
    <name evidence="6" type="ORF">GB881_13255</name>
</gene>
<dbReference type="GO" id="GO:0004190">
    <property type="term" value="F:aspartic-type endopeptidase activity"/>
    <property type="evidence" value="ECO:0007669"/>
    <property type="project" value="InterPro"/>
</dbReference>
<protein>
    <submittedName>
        <fullName evidence="6">Prepilin peptidase</fullName>
    </submittedName>
</protein>